<dbReference type="PANTHER" id="PTHR21422:SF9">
    <property type="entry name" value="RAB3 GTPASE-ACTIVATING PROTEIN CATALYTIC SUBUNIT"/>
    <property type="match status" value="1"/>
</dbReference>
<evidence type="ECO:0000313" key="8">
    <source>
        <dbReference type="EMBL" id="KAF6214710.1"/>
    </source>
</evidence>
<evidence type="ECO:0000259" key="7">
    <source>
        <dbReference type="Pfam" id="PF13890"/>
    </source>
</evidence>
<dbReference type="GO" id="GO:0005096">
    <property type="term" value="F:GTPase activator activity"/>
    <property type="evidence" value="ECO:0007669"/>
    <property type="project" value="UniProtKB-KW"/>
</dbReference>
<gene>
    <name evidence="8" type="ORF">GE061_009453</name>
</gene>
<keyword evidence="9" id="KW-1185">Reference proteome</keyword>
<organism evidence="8 9">
    <name type="scientific">Apolygus lucorum</name>
    <name type="common">Small green plant bug</name>
    <name type="synonym">Lygocoris lucorum</name>
    <dbReference type="NCBI Taxonomy" id="248454"/>
    <lineage>
        <taxon>Eukaryota</taxon>
        <taxon>Metazoa</taxon>
        <taxon>Ecdysozoa</taxon>
        <taxon>Arthropoda</taxon>
        <taxon>Hexapoda</taxon>
        <taxon>Insecta</taxon>
        <taxon>Pterygota</taxon>
        <taxon>Neoptera</taxon>
        <taxon>Paraneoptera</taxon>
        <taxon>Hemiptera</taxon>
        <taxon>Heteroptera</taxon>
        <taxon>Panheteroptera</taxon>
        <taxon>Cimicomorpha</taxon>
        <taxon>Miridae</taxon>
        <taxon>Mirini</taxon>
        <taxon>Apolygus</taxon>
    </lineage>
</organism>
<comment type="caution">
    <text evidence="8">The sequence shown here is derived from an EMBL/GenBank/DDBJ whole genome shotgun (WGS) entry which is preliminary data.</text>
</comment>
<comment type="similarity">
    <text evidence="2">Belongs to the Rab3-GAP catalytic subunit family.</text>
</comment>
<comment type="subcellular location">
    <subcellularLocation>
        <location evidence="1">Cytoplasm</location>
    </subcellularLocation>
</comment>
<evidence type="ECO:0000256" key="4">
    <source>
        <dbReference type="ARBA" id="ARBA00022468"/>
    </source>
</evidence>
<dbReference type="InterPro" id="IPR045700">
    <property type="entry name" value="Rab3GAP1"/>
</dbReference>
<sequence>MKVAPGFPDPKTCLIHQKLQMINCCIERRLKREAEQRTKDSALRKEEDEFSEAAGFSDESDDEFFDCNEEDGGGGDELARKPSISDVPQGRQEQHETLLLIKTGQPLWIPITQGATPKTEDQLEEDAQALIQLGSDAEASQLRAKLMSASLLSDMEAFKAANPGAVIEDFIRWYSPRDWIESEEEDEWGQKKGELSARMQLPGNTWLEVWATARGIPAKRQKRLFDDTSEGEKALRLIESRSPGSAATMLLAVLTQAGLKRLEEESASIPLPTLQTSISLITKKLEAVSRQAPTDTRRFQ</sequence>
<feature type="compositionally biased region" description="Acidic residues" evidence="6">
    <location>
        <begin position="58"/>
        <end position="74"/>
    </location>
</feature>
<reference evidence="8" key="1">
    <citation type="journal article" date="2021" name="Mol. Ecol. Resour.">
        <title>Apolygus lucorum genome provides insights into omnivorousness and mesophyll feeding.</title>
        <authorList>
            <person name="Liu Y."/>
            <person name="Liu H."/>
            <person name="Wang H."/>
            <person name="Huang T."/>
            <person name="Liu B."/>
            <person name="Yang B."/>
            <person name="Yin L."/>
            <person name="Li B."/>
            <person name="Zhang Y."/>
            <person name="Zhang S."/>
            <person name="Jiang F."/>
            <person name="Zhang X."/>
            <person name="Ren Y."/>
            <person name="Wang B."/>
            <person name="Wang S."/>
            <person name="Lu Y."/>
            <person name="Wu K."/>
            <person name="Fan W."/>
            <person name="Wang G."/>
        </authorList>
    </citation>
    <scope>NUCLEOTIDE SEQUENCE</scope>
    <source>
        <strain evidence="8">12Hb</strain>
    </source>
</reference>
<dbReference type="Proteomes" id="UP000466442">
    <property type="component" value="Unassembled WGS sequence"/>
</dbReference>
<evidence type="ECO:0000256" key="3">
    <source>
        <dbReference type="ARBA" id="ARBA00015817"/>
    </source>
</evidence>
<protein>
    <recommendedName>
        <fullName evidence="3">Rab3 GTPase-activating protein catalytic subunit</fullName>
    </recommendedName>
</protein>
<keyword evidence="5" id="KW-0963">Cytoplasm</keyword>
<dbReference type="OrthoDB" id="17346at2759"/>
<dbReference type="EMBL" id="WIXP02000002">
    <property type="protein sequence ID" value="KAF6214710.1"/>
    <property type="molecule type" value="Genomic_DNA"/>
</dbReference>
<evidence type="ECO:0000256" key="6">
    <source>
        <dbReference type="SAM" id="MobiDB-lite"/>
    </source>
</evidence>
<dbReference type="AlphaFoldDB" id="A0A6A4KDV8"/>
<name>A0A6A4KDV8_APOLU</name>
<feature type="non-terminal residue" evidence="8">
    <location>
        <position position="1"/>
    </location>
</feature>
<dbReference type="InterPro" id="IPR026147">
    <property type="entry name" value="Rab3GAP1_conserved"/>
</dbReference>
<dbReference type="GO" id="GO:0005737">
    <property type="term" value="C:cytoplasm"/>
    <property type="evidence" value="ECO:0007669"/>
    <property type="project" value="UniProtKB-SubCell"/>
</dbReference>
<proteinExistence type="inferred from homology"/>
<keyword evidence="4" id="KW-0343">GTPase activation</keyword>
<evidence type="ECO:0000256" key="2">
    <source>
        <dbReference type="ARBA" id="ARBA00008856"/>
    </source>
</evidence>
<evidence type="ECO:0000313" key="9">
    <source>
        <dbReference type="Proteomes" id="UP000466442"/>
    </source>
</evidence>
<evidence type="ECO:0000256" key="1">
    <source>
        <dbReference type="ARBA" id="ARBA00004496"/>
    </source>
</evidence>
<evidence type="ECO:0000256" key="5">
    <source>
        <dbReference type="ARBA" id="ARBA00022490"/>
    </source>
</evidence>
<feature type="domain" description="Rab3GAP catalytic subunit conserved" evidence="7">
    <location>
        <begin position="87"/>
        <end position="238"/>
    </location>
</feature>
<dbReference type="Pfam" id="PF13890">
    <property type="entry name" value="Rab3-GTPase_cat"/>
    <property type="match status" value="1"/>
</dbReference>
<feature type="compositionally biased region" description="Basic and acidic residues" evidence="6">
    <location>
        <begin position="33"/>
        <end position="47"/>
    </location>
</feature>
<dbReference type="PANTHER" id="PTHR21422">
    <property type="entry name" value="RAB3 GTPASE-ACTIVATING PROTEIN CATALYTIC SUBUNIT"/>
    <property type="match status" value="1"/>
</dbReference>
<feature type="region of interest" description="Disordered" evidence="6">
    <location>
        <begin position="33"/>
        <end position="92"/>
    </location>
</feature>
<accession>A0A6A4KDV8</accession>